<evidence type="ECO:0000259" key="16">
    <source>
        <dbReference type="Pfam" id="PF02772"/>
    </source>
</evidence>
<dbReference type="InterPro" id="IPR022636">
    <property type="entry name" value="S-AdoMet_synthetase_sfam"/>
</dbReference>
<evidence type="ECO:0000259" key="15">
    <source>
        <dbReference type="Pfam" id="PF00438"/>
    </source>
</evidence>
<organism evidence="18 19">
    <name type="scientific">Candidatus Phytoplasma rubi</name>
    <dbReference type="NCBI Taxonomy" id="399025"/>
    <lineage>
        <taxon>Bacteria</taxon>
        <taxon>Bacillati</taxon>
        <taxon>Mycoplasmatota</taxon>
        <taxon>Mollicutes</taxon>
        <taxon>Acholeplasmatales</taxon>
        <taxon>Acholeplasmataceae</taxon>
        <taxon>Candidatus Phytoplasma</taxon>
        <taxon>16SrV (Elm yellows group)</taxon>
    </lineage>
</organism>
<dbReference type="InterPro" id="IPR002133">
    <property type="entry name" value="S-AdoMet_synthetase"/>
</dbReference>
<dbReference type="Pfam" id="PF00438">
    <property type="entry name" value="S-AdoMet_synt_N"/>
    <property type="match status" value="1"/>
</dbReference>
<gene>
    <name evidence="18" type="ORF">RS022_03010</name>
</gene>
<dbReference type="InterPro" id="IPR022630">
    <property type="entry name" value="S-AdoMet_synt_C"/>
</dbReference>
<evidence type="ECO:0000256" key="11">
    <source>
        <dbReference type="ARBA" id="ARBA00022842"/>
    </source>
</evidence>
<evidence type="ECO:0000256" key="10">
    <source>
        <dbReference type="ARBA" id="ARBA00022840"/>
    </source>
</evidence>
<dbReference type="Pfam" id="PF02772">
    <property type="entry name" value="S-AdoMet_synt_M"/>
    <property type="match status" value="1"/>
</dbReference>
<dbReference type="EC" id="2.5.1.6" evidence="5 13"/>
<evidence type="ECO:0000256" key="5">
    <source>
        <dbReference type="ARBA" id="ARBA00012828"/>
    </source>
</evidence>
<proteinExistence type="inferred from homology"/>
<reference evidence="18 19" key="1">
    <citation type="journal article" date="2023" name="Microbiol. Resour. Announc.">
        <title>Complete Genome of 'Candidatus Phytoplasma rubi' RS, a Phytopathogenic Bacterium Associated with Rubus Stunt Disease.</title>
        <authorList>
            <person name="Duckeck D."/>
            <person name="Zubert C."/>
            <person name="Bohm J.W."/>
            <person name="Carminati G."/>
            <person name="Schneider B."/>
            <person name="Kube M."/>
        </authorList>
    </citation>
    <scope>NUCLEOTIDE SEQUENCE [LARGE SCALE GENOMIC DNA]</scope>
    <source>
        <strain evidence="18 19">RS</strain>
    </source>
</reference>
<protein>
    <recommendedName>
        <fullName evidence="5 13">Methionine adenosyltransferase</fullName>
        <ecNumber evidence="5 13">2.5.1.6</ecNumber>
    </recommendedName>
</protein>
<evidence type="ECO:0000256" key="6">
    <source>
        <dbReference type="ARBA" id="ARBA00022563"/>
    </source>
</evidence>
<keyword evidence="19" id="KW-1185">Reference proteome</keyword>
<keyword evidence="10" id="KW-0067">ATP-binding</keyword>
<evidence type="ECO:0000259" key="17">
    <source>
        <dbReference type="Pfam" id="PF02773"/>
    </source>
</evidence>
<evidence type="ECO:0000313" key="18">
    <source>
        <dbReference type="EMBL" id="WAN63249.1"/>
    </source>
</evidence>
<evidence type="ECO:0000256" key="7">
    <source>
        <dbReference type="ARBA" id="ARBA00022679"/>
    </source>
</evidence>
<comment type="pathway">
    <text evidence="3">Amino-acid biosynthesis; S-adenosyl-L-methionine biosynthesis; S-adenosyl-L-methionine from L-methionine: step 1/1.</text>
</comment>
<sequence length="385" mass="43653">MKKFSSESVTKGHPDKIADQISDALLDAFLKQDPESKVAIETVVTKQKVIVLGEIKTLFRFDSEYIENIIKNVVKEIGYNRESENFCYQNISILNFIHEQSIELTKIVQNKAAGDQGSMFGYATKETDLFLPLNFFLARNLSLRLTEVREKKILPFLRPDGKTQITLVYDENNNPLYIDSIVLSTQYEENIEQEFLKKNILKYVIEPIINPVLINEKTNFLINPSESFVIGGPAADTGLTGRKIIQDSYGCEVRHGGGCFSGKDASKVDRSGAYMTRYLAKNIVAAGLCDKCEIQLSYIISFEKPVSLFINTFGTNKVSENLILETIEKNFDLTPQGIIKILNLRKPLFQITSCEGHFGRNDNLFSWEKIDQISLFSKLLKEKIN</sequence>
<dbReference type="NCBIfam" id="TIGR01034">
    <property type="entry name" value="metK"/>
    <property type="match status" value="1"/>
</dbReference>
<keyword evidence="7" id="KW-0808">Transferase</keyword>
<dbReference type="Pfam" id="PF02773">
    <property type="entry name" value="S-AdoMet_synt_C"/>
    <property type="match status" value="1"/>
</dbReference>
<evidence type="ECO:0000313" key="19">
    <source>
        <dbReference type="Proteomes" id="UP001164727"/>
    </source>
</evidence>
<comment type="cofactor">
    <cofactor evidence="2">
        <name>K(+)</name>
        <dbReference type="ChEBI" id="CHEBI:29103"/>
    </cofactor>
</comment>
<feature type="domain" description="S-adenosylmethionine synthetase C-terminal" evidence="17">
    <location>
        <begin position="230"/>
        <end position="369"/>
    </location>
</feature>
<dbReference type="InterPro" id="IPR022628">
    <property type="entry name" value="S-AdoMet_synt_N"/>
</dbReference>
<dbReference type="PIRSF" id="PIRSF000497">
    <property type="entry name" value="MAT"/>
    <property type="match status" value="1"/>
</dbReference>
<evidence type="ECO:0000256" key="3">
    <source>
        <dbReference type="ARBA" id="ARBA00005224"/>
    </source>
</evidence>
<dbReference type="InterPro" id="IPR022631">
    <property type="entry name" value="ADOMET_SYNTHASE_CS"/>
</dbReference>
<feature type="domain" description="S-adenosylmethionine synthetase central" evidence="16">
    <location>
        <begin position="111"/>
        <end position="228"/>
    </location>
</feature>
<keyword evidence="9" id="KW-0547">Nucleotide-binding</keyword>
<evidence type="ECO:0000256" key="14">
    <source>
        <dbReference type="RuleBase" id="RU004462"/>
    </source>
</evidence>
<dbReference type="CDD" id="cd18079">
    <property type="entry name" value="S-AdoMet_synt"/>
    <property type="match status" value="1"/>
</dbReference>
<evidence type="ECO:0000256" key="1">
    <source>
        <dbReference type="ARBA" id="ARBA00001946"/>
    </source>
</evidence>
<evidence type="ECO:0000256" key="12">
    <source>
        <dbReference type="ARBA" id="ARBA00022958"/>
    </source>
</evidence>
<dbReference type="EMBL" id="CP114006">
    <property type="protein sequence ID" value="WAN63249.1"/>
    <property type="molecule type" value="Genomic_DNA"/>
</dbReference>
<dbReference type="SUPFAM" id="SSF55973">
    <property type="entry name" value="S-adenosylmethionine synthetase"/>
    <property type="match status" value="3"/>
</dbReference>
<dbReference type="Proteomes" id="UP001164727">
    <property type="component" value="Chromosome"/>
</dbReference>
<evidence type="ECO:0000256" key="4">
    <source>
        <dbReference type="ARBA" id="ARBA00009685"/>
    </source>
</evidence>
<keyword evidence="12" id="KW-0630">Potassium</keyword>
<dbReference type="RefSeq" id="WP_268850084.1">
    <property type="nucleotide sequence ID" value="NZ_CP114006.1"/>
</dbReference>
<comment type="cofactor">
    <cofactor evidence="1">
        <name>Mg(2+)</name>
        <dbReference type="ChEBI" id="CHEBI:18420"/>
    </cofactor>
</comment>
<evidence type="ECO:0000256" key="9">
    <source>
        <dbReference type="ARBA" id="ARBA00022741"/>
    </source>
</evidence>
<dbReference type="PANTHER" id="PTHR11964">
    <property type="entry name" value="S-ADENOSYLMETHIONINE SYNTHETASE"/>
    <property type="match status" value="1"/>
</dbReference>
<comment type="similarity">
    <text evidence="4 14">Belongs to the AdoMet synthase family.</text>
</comment>
<evidence type="ECO:0000256" key="2">
    <source>
        <dbReference type="ARBA" id="ARBA00001958"/>
    </source>
</evidence>
<keyword evidence="6" id="KW-0554">One-carbon metabolism</keyword>
<evidence type="ECO:0000256" key="13">
    <source>
        <dbReference type="NCBIfam" id="TIGR01034"/>
    </source>
</evidence>
<dbReference type="Gene3D" id="3.30.300.10">
    <property type="match status" value="3"/>
</dbReference>
<keyword evidence="11" id="KW-0460">Magnesium</keyword>
<name>A0ABY7BRB9_9MOLU</name>
<keyword evidence="8" id="KW-0479">Metal-binding</keyword>
<evidence type="ECO:0000256" key="8">
    <source>
        <dbReference type="ARBA" id="ARBA00022723"/>
    </source>
</evidence>
<dbReference type="PROSITE" id="PS00377">
    <property type="entry name" value="ADOMET_SYNTHASE_2"/>
    <property type="match status" value="1"/>
</dbReference>
<feature type="domain" description="S-adenosylmethionine synthetase N-terminal" evidence="15">
    <location>
        <begin position="4"/>
        <end position="101"/>
    </location>
</feature>
<accession>A0ABY7BRB9</accession>
<dbReference type="InterPro" id="IPR022629">
    <property type="entry name" value="S-AdoMet_synt_central"/>
</dbReference>